<dbReference type="PANTHER" id="PTHR12137:SF54">
    <property type="entry name" value="CARBOHYDRATE SULFOTRANSFERASE"/>
    <property type="match status" value="1"/>
</dbReference>
<evidence type="ECO:0000256" key="2">
    <source>
        <dbReference type="ARBA" id="ARBA00022679"/>
    </source>
</evidence>
<keyword evidence="9" id="KW-1185">Reference proteome</keyword>
<evidence type="ECO:0000313" key="8">
    <source>
        <dbReference type="EMBL" id="WIY24016.1"/>
    </source>
</evidence>
<evidence type="ECO:0000313" key="9">
    <source>
        <dbReference type="Proteomes" id="UP001238334"/>
    </source>
</evidence>
<gene>
    <name evidence="8" type="ORF">QPJ95_15490</name>
</gene>
<dbReference type="Pfam" id="PF03567">
    <property type="entry name" value="Sulfotransfer_2"/>
    <property type="match status" value="1"/>
</dbReference>
<proteinExistence type="predicted"/>
<dbReference type="KEGG" id="ppso:QPJ95_15490"/>
<dbReference type="RefSeq" id="WP_270917021.1">
    <property type="nucleotide sequence ID" value="NZ_CP127247.1"/>
</dbReference>
<evidence type="ECO:0000256" key="1">
    <source>
        <dbReference type="ARBA" id="ARBA00004323"/>
    </source>
</evidence>
<dbReference type="GO" id="GO:0016051">
    <property type="term" value="P:carbohydrate biosynthetic process"/>
    <property type="evidence" value="ECO:0007669"/>
    <property type="project" value="InterPro"/>
</dbReference>
<keyword evidence="4" id="KW-1133">Transmembrane helix</keyword>
<dbReference type="InterPro" id="IPR018011">
    <property type="entry name" value="Carb_sulfotrans_8-10"/>
</dbReference>
<dbReference type="PANTHER" id="PTHR12137">
    <property type="entry name" value="CARBOHYDRATE SULFOTRANSFERASE"/>
    <property type="match status" value="1"/>
</dbReference>
<keyword evidence="6" id="KW-0472">Membrane</keyword>
<keyword evidence="2" id="KW-0808">Transferase</keyword>
<evidence type="ECO:0000256" key="7">
    <source>
        <dbReference type="ARBA" id="ARBA00023180"/>
    </source>
</evidence>
<dbReference type="Proteomes" id="UP001238334">
    <property type="component" value="Chromosome"/>
</dbReference>
<dbReference type="GO" id="GO:0008146">
    <property type="term" value="F:sulfotransferase activity"/>
    <property type="evidence" value="ECO:0007669"/>
    <property type="project" value="InterPro"/>
</dbReference>
<keyword evidence="5" id="KW-0333">Golgi apparatus</keyword>
<evidence type="ECO:0000256" key="3">
    <source>
        <dbReference type="ARBA" id="ARBA00022692"/>
    </source>
</evidence>
<accession>A0A9Y2NZX0</accession>
<comment type="subcellular location">
    <subcellularLocation>
        <location evidence="1">Golgi apparatus membrane</location>
        <topology evidence="1">Single-pass type II membrane protein</topology>
    </subcellularLocation>
</comment>
<evidence type="ECO:0000256" key="6">
    <source>
        <dbReference type="ARBA" id="ARBA00023136"/>
    </source>
</evidence>
<name>A0A9Y2NZX0_9RHOB</name>
<evidence type="ECO:0000256" key="4">
    <source>
        <dbReference type="ARBA" id="ARBA00022989"/>
    </source>
</evidence>
<organism evidence="8 9">
    <name type="scientific">Parasedimentitalea psychrophila</name>
    <dbReference type="NCBI Taxonomy" id="2997337"/>
    <lineage>
        <taxon>Bacteria</taxon>
        <taxon>Pseudomonadati</taxon>
        <taxon>Pseudomonadota</taxon>
        <taxon>Alphaproteobacteria</taxon>
        <taxon>Rhodobacterales</taxon>
        <taxon>Paracoccaceae</taxon>
        <taxon>Parasedimentitalea</taxon>
    </lineage>
</organism>
<reference evidence="8 9" key="1">
    <citation type="submission" date="2023-06" db="EMBL/GenBank/DDBJ databases">
        <title>Parasedimentitalea psychrophila sp. nov., a psychrophilic bacterium isolated from deep-sea sediment.</title>
        <authorList>
            <person name="Li A."/>
        </authorList>
    </citation>
    <scope>NUCLEOTIDE SEQUENCE [LARGE SCALE GENOMIC DNA]</scope>
    <source>
        <strain evidence="8 9">QS115</strain>
    </source>
</reference>
<dbReference type="AlphaFoldDB" id="A0A9Y2NZX0"/>
<keyword evidence="3" id="KW-0812">Transmembrane</keyword>
<dbReference type="InterPro" id="IPR005331">
    <property type="entry name" value="Sulfotransferase"/>
</dbReference>
<sequence length="243" mass="28116">MPMVVVVEKYNLCIVLSPKVASTTLLKFAMSLSGVDIGERNARKFARHERKLLQGNGFVSRNIPSHLLCEFAKQHPSYKWVAVMRNPYSRSISSYKSKVQRYARKFQLGTYVWTGLIKSLKGPKVWDDSRYHAKEVAKRIIFVDFLKGLQRHGLGWDGHFQPQTDYLAIGIMSYDLLIRQEELDEGIKRIAELVGIPVASLPLLAFENTSLNREFDKETMSVEERRLILELYKKDFELLDYEP</sequence>
<dbReference type="EMBL" id="CP127247">
    <property type="protein sequence ID" value="WIY24016.1"/>
    <property type="molecule type" value="Genomic_DNA"/>
</dbReference>
<protein>
    <submittedName>
        <fullName evidence="8">Sulfotransferase family 2 domain-containing protein</fullName>
    </submittedName>
</protein>
<dbReference type="InterPro" id="IPR027417">
    <property type="entry name" value="P-loop_NTPase"/>
</dbReference>
<dbReference type="GO" id="GO:0016020">
    <property type="term" value="C:membrane"/>
    <property type="evidence" value="ECO:0007669"/>
    <property type="project" value="InterPro"/>
</dbReference>
<evidence type="ECO:0000256" key="5">
    <source>
        <dbReference type="ARBA" id="ARBA00023034"/>
    </source>
</evidence>
<dbReference type="SUPFAM" id="SSF52540">
    <property type="entry name" value="P-loop containing nucleoside triphosphate hydrolases"/>
    <property type="match status" value="1"/>
</dbReference>
<keyword evidence="7" id="KW-0325">Glycoprotein</keyword>